<dbReference type="Proteomes" id="UP000789759">
    <property type="component" value="Unassembled WGS sequence"/>
</dbReference>
<dbReference type="AlphaFoldDB" id="A0A9N9II20"/>
<dbReference type="PROSITE" id="PS50011">
    <property type="entry name" value="PROTEIN_KINASE_DOM"/>
    <property type="match status" value="1"/>
</dbReference>
<gene>
    <name evidence="6" type="ORF">CPELLU_LOCUS13918</name>
</gene>
<evidence type="ECO:0000313" key="6">
    <source>
        <dbReference type="EMBL" id="CAG8737959.1"/>
    </source>
</evidence>
<dbReference type="InterPro" id="IPR051681">
    <property type="entry name" value="Ser/Thr_Kinases-Pseudokinases"/>
</dbReference>
<dbReference type="InterPro" id="IPR011009">
    <property type="entry name" value="Kinase-like_dom_sf"/>
</dbReference>
<feature type="domain" description="Protein kinase" evidence="5">
    <location>
        <begin position="236"/>
        <end position="505"/>
    </location>
</feature>
<accession>A0A9N9II20</accession>
<dbReference type="SMART" id="SM00220">
    <property type="entry name" value="S_TKc"/>
    <property type="match status" value="1"/>
</dbReference>
<dbReference type="Gene3D" id="1.10.510.10">
    <property type="entry name" value="Transferase(Phosphotransferase) domain 1"/>
    <property type="match status" value="1"/>
</dbReference>
<dbReference type="GO" id="GO:0005524">
    <property type="term" value="F:ATP binding"/>
    <property type="evidence" value="ECO:0007669"/>
    <property type="project" value="UniProtKB-KW"/>
</dbReference>
<evidence type="ECO:0000256" key="1">
    <source>
        <dbReference type="ARBA" id="ARBA00022679"/>
    </source>
</evidence>
<sequence>MEIENICIDDFPLLFGSYGICRNVNEQFIKILKRLDLFNQEAIELQRKLTSIINKVKGWLEKDLSADAVDYYTKGISTLYPTETPPKDQVFDITYQERYSIGKQFVSERKNCNEKMQKCLEMCDDPDQLLKGSIIEICSLVKIVRNQLFKLNFLVEKNLNDSTNLNQDFNQIQVQLVSLLNNIDSKIEKYQNDITTSKEKVDLCQELLDATELQFNRVRLGRTPAYSDQMQNCTQFTNITYIGDGGFATVYRATWINGLGIWDYALGKRVRHQNTEVALKYLHGQEVDPKFFEEAILSSRVLHCYGISKDPNSKNYIMVLPYAHGGDLLNYIKKRWKRMKWINRLHILRHLTYGIVDIHNKDLVHHDLHPGNLFHYQKLLAVADLGLCRPVNEKSSEKLYGVIRYAAPEYLRGNPYTQAADIYSIGMIMWLLALGEHPFSDIKYNNKSDQEYDINLTLDICEGLRPEIPNEIPTIYAELMQKCWSEDQNARPTAEEVYLEVKRWIFEIENPPSKITQQFDDNITLLNKNISEYSYKNYRSQDLSKISENLKCYDSFSLLTLSPHSKSSENSMLNVEKKAETSLIRNKKSTFESNKEKAELTKIDHSKKFKERRNQEIIDIIANINPQNGNSFISVRLIRWEA</sequence>
<organism evidence="6 7">
    <name type="scientific">Cetraspora pellucida</name>
    <dbReference type="NCBI Taxonomy" id="1433469"/>
    <lineage>
        <taxon>Eukaryota</taxon>
        <taxon>Fungi</taxon>
        <taxon>Fungi incertae sedis</taxon>
        <taxon>Mucoromycota</taxon>
        <taxon>Glomeromycotina</taxon>
        <taxon>Glomeromycetes</taxon>
        <taxon>Diversisporales</taxon>
        <taxon>Gigasporaceae</taxon>
        <taxon>Cetraspora</taxon>
    </lineage>
</organism>
<keyword evidence="7" id="KW-1185">Reference proteome</keyword>
<keyword evidence="2" id="KW-0547">Nucleotide-binding</keyword>
<dbReference type="Gene3D" id="3.30.200.20">
    <property type="entry name" value="Phosphorylase Kinase, domain 1"/>
    <property type="match status" value="1"/>
</dbReference>
<dbReference type="SUPFAM" id="SSF56112">
    <property type="entry name" value="Protein kinase-like (PK-like)"/>
    <property type="match status" value="1"/>
</dbReference>
<dbReference type="PANTHER" id="PTHR44329">
    <property type="entry name" value="SERINE/THREONINE-PROTEIN KINASE TNNI3K-RELATED"/>
    <property type="match status" value="1"/>
</dbReference>
<evidence type="ECO:0000259" key="5">
    <source>
        <dbReference type="PROSITE" id="PS50011"/>
    </source>
</evidence>
<dbReference type="Pfam" id="PF07714">
    <property type="entry name" value="PK_Tyr_Ser-Thr"/>
    <property type="match status" value="1"/>
</dbReference>
<dbReference type="PANTHER" id="PTHR44329:SF288">
    <property type="entry name" value="MITOGEN-ACTIVATED PROTEIN KINASE KINASE KINASE 20"/>
    <property type="match status" value="1"/>
</dbReference>
<dbReference type="OrthoDB" id="2342367at2759"/>
<keyword evidence="3" id="KW-0418">Kinase</keyword>
<evidence type="ECO:0000256" key="4">
    <source>
        <dbReference type="ARBA" id="ARBA00022840"/>
    </source>
</evidence>
<comment type="caution">
    <text evidence="6">The sequence shown here is derived from an EMBL/GenBank/DDBJ whole genome shotgun (WGS) entry which is preliminary data.</text>
</comment>
<dbReference type="InterPro" id="IPR001245">
    <property type="entry name" value="Ser-Thr/Tyr_kinase_cat_dom"/>
</dbReference>
<reference evidence="6" key="1">
    <citation type="submission" date="2021-06" db="EMBL/GenBank/DDBJ databases">
        <authorList>
            <person name="Kallberg Y."/>
            <person name="Tangrot J."/>
            <person name="Rosling A."/>
        </authorList>
    </citation>
    <scope>NUCLEOTIDE SEQUENCE</scope>
    <source>
        <strain evidence="6">FL966</strain>
    </source>
</reference>
<evidence type="ECO:0000256" key="2">
    <source>
        <dbReference type="ARBA" id="ARBA00022741"/>
    </source>
</evidence>
<keyword evidence="1" id="KW-0808">Transferase</keyword>
<dbReference type="InterPro" id="IPR000719">
    <property type="entry name" value="Prot_kinase_dom"/>
</dbReference>
<dbReference type="GO" id="GO:0004674">
    <property type="term" value="F:protein serine/threonine kinase activity"/>
    <property type="evidence" value="ECO:0007669"/>
    <property type="project" value="TreeGrafter"/>
</dbReference>
<proteinExistence type="predicted"/>
<protein>
    <submittedName>
        <fullName evidence="6">13065_t:CDS:1</fullName>
    </submittedName>
</protein>
<evidence type="ECO:0000313" key="7">
    <source>
        <dbReference type="Proteomes" id="UP000789759"/>
    </source>
</evidence>
<dbReference type="EMBL" id="CAJVQA010015564">
    <property type="protein sequence ID" value="CAG8737959.1"/>
    <property type="molecule type" value="Genomic_DNA"/>
</dbReference>
<keyword evidence="4" id="KW-0067">ATP-binding</keyword>
<name>A0A9N9II20_9GLOM</name>
<evidence type="ECO:0000256" key="3">
    <source>
        <dbReference type="ARBA" id="ARBA00022777"/>
    </source>
</evidence>